<dbReference type="RefSeq" id="WP_229879156.1">
    <property type="nucleotide sequence ID" value="NZ_BMWH01000001.1"/>
</dbReference>
<dbReference type="SUPFAM" id="SSF55729">
    <property type="entry name" value="Acyl-CoA N-acyltransferases (Nat)"/>
    <property type="match status" value="1"/>
</dbReference>
<gene>
    <name evidence="1" type="ORF">GCM10010389_05440</name>
</gene>
<reference evidence="1" key="2">
    <citation type="submission" date="2020-09" db="EMBL/GenBank/DDBJ databases">
        <authorList>
            <person name="Sun Q."/>
            <person name="Ohkuma M."/>
        </authorList>
    </citation>
    <scope>NUCLEOTIDE SEQUENCE</scope>
    <source>
        <strain evidence="1">JCM 5016</strain>
    </source>
</reference>
<reference evidence="1" key="1">
    <citation type="journal article" date="2014" name="Int. J. Syst. Evol. Microbiol.">
        <title>Complete genome sequence of Corynebacterium casei LMG S-19264T (=DSM 44701T), isolated from a smear-ripened cheese.</title>
        <authorList>
            <consortium name="US DOE Joint Genome Institute (JGI-PGF)"/>
            <person name="Walter F."/>
            <person name="Albersmeier A."/>
            <person name="Kalinowski J."/>
            <person name="Ruckert C."/>
        </authorList>
    </citation>
    <scope>NUCLEOTIDE SEQUENCE</scope>
    <source>
        <strain evidence="1">JCM 5016</strain>
    </source>
</reference>
<evidence type="ECO:0000313" key="1">
    <source>
        <dbReference type="EMBL" id="GGZ70848.1"/>
    </source>
</evidence>
<organism evidence="1 2">
    <name type="scientific">Streptomyces echinoruber</name>
    <dbReference type="NCBI Taxonomy" id="68898"/>
    <lineage>
        <taxon>Bacteria</taxon>
        <taxon>Bacillati</taxon>
        <taxon>Actinomycetota</taxon>
        <taxon>Actinomycetes</taxon>
        <taxon>Kitasatosporales</taxon>
        <taxon>Streptomycetaceae</taxon>
        <taxon>Streptomyces</taxon>
    </lineage>
</organism>
<dbReference type="InterPro" id="IPR016181">
    <property type="entry name" value="Acyl_CoA_acyltransferase"/>
</dbReference>
<dbReference type="Proteomes" id="UP000623010">
    <property type="component" value="Unassembled WGS sequence"/>
</dbReference>
<proteinExistence type="predicted"/>
<comment type="caution">
    <text evidence="1">The sequence shown here is derived from an EMBL/GenBank/DDBJ whole genome shotgun (WGS) entry which is preliminary data.</text>
</comment>
<name>A0A918V5P0_9ACTN</name>
<evidence type="ECO:0008006" key="3">
    <source>
        <dbReference type="Google" id="ProtNLM"/>
    </source>
</evidence>
<keyword evidence="2" id="KW-1185">Reference proteome</keyword>
<evidence type="ECO:0000313" key="2">
    <source>
        <dbReference type="Proteomes" id="UP000623010"/>
    </source>
</evidence>
<accession>A0A918V5P0</accession>
<sequence>MSAWQTATDPAEVHALLEASDAHQAEQSGTPAPVRRFATTQSLVENGCVRLLRRDGQAVAMFTLIRRPRGDTPPDYPPASRPAQLSRLAVAPDALAEGSLAGVGCVREAIRLATAWGADVLRAEANPDLRATRRLLAQLGFEQCGPVHTDDTGRRFVHLQKTL</sequence>
<dbReference type="Gene3D" id="3.40.630.30">
    <property type="match status" value="1"/>
</dbReference>
<protein>
    <recommendedName>
        <fullName evidence="3">N-acetyltransferase</fullName>
    </recommendedName>
</protein>
<dbReference type="EMBL" id="BMWH01000001">
    <property type="protein sequence ID" value="GGZ70848.1"/>
    <property type="molecule type" value="Genomic_DNA"/>
</dbReference>
<dbReference type="AlphaFoldDB" id="A0A918V5P0"/>